<gene>
    <name evidence="1" type="ORF">LCGC14_2871060</name>
</gene>
<dbReference type="SUPFAM" id="SSF140736">
    <property type="entry name" value="Rv1873-like"/>
    <property type="match status" value="1"/>
</dbReference>
<organism evidence="1">
    <name type="scientific">marine sediment metagenome</name>
    <dbReference type="NCBI Taxonomy" id="412755"/>
    <lineage>
        <taxon>unclassified sequences</taxon>
        <taxon>metagenomes</taxon>
        <taxon>ecological metagenomes</taxon>
    </lineage>
</organism>
<dbReference type="EMBL" id="LAZR01055741">
    <property type="protein sequence ID" value="KKK75702.1"/>
    <property type="molecule type" value="Genomic_DNA"/>
</dbReference>
<evidence type="ECO:0000313" key="1">
    <source>
        <dbReference type="EMBL" id="KKK75702.1"/>
    </source>
</evidence>
<dbReference type="Pfam" id="PF08837">
    <property type="entry name" value="DUF1810"/>
    <property type="match status" value="1"/>
</dbReference>
<dbReference type="PIRSF" id="PIRSF008546">
    <property type="entry name" value="UCP008546"/>
    <property type="match status" value="1"/>
</dbReference>
<dbReference type="Gene3D" id="1.25.40.380">
    <property type="entry name" value="Protein of unknown function DUF1810"/>
    <property type="match status" value="1"/>
</dbReference>
<sequence length="140" mass="15469">MTLERFTRAQSGVYATALAELREGRKTGHWMWFIFPQLKGLGGSPTARHFAIADLAEAAEYLRHPMLGQRLVDCARTVLRHEGTPIEDILGEVDALKLRSCATLFSSLEGADPVFARVLNTFYTEACPGTRFALSRRGAA</sequence>
<dbReference type="InterPro" id="IPR036287">
    <property type="entry name" value="Rv1873-like_sf"/>
</dbReference>
<comment type="caution">
    <text evidence="1">The sequence shown here is derived from an EMBL/GenBank/DDBJ whole genome shotgun (WGS) entry which is preliminary data.</text>
</comment>
<evidence type="ECO:0008006" key="2">
    <source>
        <dbReference type="Google" id="ProtNLM"/>
    </source>
</evidence>
<name>A0A0F8Y2R9_9ZZZZ</name>
<accession>A0A0F8Y2R9</accession>
<dbReference type="InterPro" id="IPR014937">
    <property type="entry name" value="DUF1810"/>
</dbReference>
<reference evidence="1" key="1">
    <citation type="journal article" date="2015" name="Nature">
        <title>Complex archaea that bridge the gap between prokaryotes and eukaryotes.</title>
        <authorList>
            <person name="Spang A."/>
            <person name="Saw J.H."/>
            <person name="Jorgensen S.L."/>
            <person name="Zaremba-Niedzwiedzka K."/>
            <person name="Martijn J."/>
            <person name="Lind A.E."/>
            <person name="van Eijk R."/>
            <person name="Schleper C."/>
            <person name="Guy L."/>
            <person name="Ettema T.J."/>
        </authorList>
    </citation>
    <scope>NUCLEOTIDE SEQUENCE</scope>
</reference>
<proteinExistence type="predicted"/>
<dbReference type="AlphaFoldDB" id="A0A0F8Y2R9"/>
<protein>
    <recommendedName>
        <fullName evidence="2">Calpastatin</fullName>
    </recommendedName>
</protein>